<dbReference type="SUPFAM" id="SSF52172">
    <property type="entry name" value="CheY-like"/>
    <property type="match status" value="1"/>
</dbReference>
<evidence type="ECO:0000259" key="7">
    <source>
        <dbReference type="PROSITE" id="PS50110"/>
    </source>
</evidence>
<evidence type="ECO:0000256" key="3">
    <source>
        <dbReference type="ARBA" id="ARBA00023125"/>
    </source>
</evidence>
<dbReference type="EMBL" id="JAVREN010000018">
    <property type="protein sequence ID" value="MDT0308081.1"/>
    <property type="molecule type" value="Genomic_DNA"/>
</dbReference>
<dbReference type="PRINTS" id="PR00038">
    <property type="entry name" value="HTHLUXR"/>
</dbReference>
<dbReference type="Gene3D" id="3.40.50.2300">
    <property type="match status" value="1"/>
</dbReference>
<evidence type="ECO:0000256" key="2">
    <source>
        <dbReference type="ARBA" id="ARBA00023015"/>
    </source>
</evidence>
<accession>A0ABU2L9C3</accession>
<name>A0ABU2L9C3_9ACTN</name>
<dbReference type="CDD" id="cd06170">
    <property type="entry name" value="LuxR_C_like"/>
    <property type="match status" value="1"/>
</dbReference>
<evidence type="ECO:0000256" key="5">
    <source>
        <dbReference type="PROSITE-ProRule" id="PRU00169"/>
    </source>
</evidence>
<keyword evidence="2" id="KW-0805">Transcription regulation</keyword>
<dbReference type="PROSITE" id="PS00622">
    <property type="entry name" value="HTH_LUXR_1"/>
    <property type="match status" value="1"/>
</dbReference>
<dbReference type="SMART" id="SM00421">
    <property type="entry name" value="HTH_LUXR"/>
    <property type="match status" value="1"/>
</dbReference>
<dbReference type="PANTHER" id="PTHR43214:SF24">
    <property type="entry name" value="TRANSCRIPTIONAL REGULATORY PROTEIN NARL-RELATED"/>
    <property type="match status" value="1"/>
</dbReference>
<keyword evidence="4" id="KW-0804">Transcription</keyword>
<sequence>MSAIRVVVADDQPLITAGIRTVLGSAGDIAVVAEAADGRAAVEAALRHRADVALLDIAMPGLDGLAAAEELRRRAPAVRPVMLTAFGEEPNVLRALAAGAAGFVLKNCTPQELISAVRAVHGGDAYLSPAVTRLVLGTIAPDAVRRRREAGERLAALTPREGEVARLVAEGLSNAEIARRLHMTELTIKSYVSRMLAKLGCANRVQLALLVHDQYDHWPGMWRSSPSSPKGGGA</sequence>
<keyword evidence="9" id="KW-1185">Reference proteome</keyword>
<comment type="caution">
    <text evidence="8">The sequence shown here is derived from an EMBL/GenBank/DDBJ whole genome shotgun (WGS) entry which is preliminary data.</text>
</comment>
<dbReference type="Pfam" id="PF00196">
    <property type="entry name" value="GerE"/>
    <property type="match status" value="1"/>
</dbReference>
<feature type="modified residue" description="4-aspartylphosphate" evidence="5">
    <location>
        <position position="56"/>
    </location>
</feature>
<dbReference type="PROSITE" id="PS50043">
    <property type="entry name" value="HTH_LUXR_2"/>
    <property type="match status" value="1"/>
</dbReference>
<dbReference type="PROSITE" id="PS50110">
    <property type="entry name" value="RESPONSE_REGULATORY"/>
    <property type="match status" value="1"/>
</dbReference>
<evidence type="ECO:0000259" key="6">
    <source>
        <dbReference type="PROSITE" id="PS50043"/>
    </source>
</evidence>
<dbReference type="InterPro" id="IPR039420">
    <property type="entry name" value="WalR-like"/>
</dbReference>
<evidence type="ECO:0000313" key="8">
    <source>
        <dbReference type="EMBL" id="MDT0308081.1"/>
    </source>
</evidence>
<dbReference type="Pfam" id="PF00072">
    <property type="entry name" value="Response_reg"/>
    <property type="match status" value="1"/>
</dbReference>
<feature type="domain" description="Response regulatory" evidence="7">
    <location>
        <begin position="5"/>
        <end position="121"/>
    </location>
</feature>
<evidence type="ECO:0000313" key="9">
    <source>
        <dbReference type="Proteomes" id="UP001183388"/>
    </source>
</evidence>
<dbReference type="InterPro" id="IPR011006">
    <property type="entry name" value="CheY-like_superfamily"/>
</dbReference>
<dbReference type="InterPro" id="IPR058245">
    <property type="entry name" value="NreC/VraR/RcsB-like_REC"/>
</dbReference>
<dbReference type="InterPro" id="IPR001789">
    <property type="entry name" value="Sig_transdc_resp-reg_receiver"/>
</dbReference>
<dbReference type="SUPFAM" id="SSF46894">
    <property type="entry name" value="C-terminal effector domain of the bipartite response regulators"/>
    <property type="match status" value="1"/>
</dbReference>
<protein>
    <submittedName>
        <fullName evidence="8">Response regulator transcription factor</fullName>
    </submittedName>
</protein>
<evidence type="ECO:0000256" key="1">
    <source>
        <dbReference type="ARBA" id="ARBA00022553"/>
    </source>
</evidence>
<evidence type="ECO:0000256" key="4">
    <source>
        <dbReference type="ARBA" id="ARBA00023163"/>
    </source>
</evidence>
<dbReference type="InterPro" id="IPR000792">
    <property type="entry name" value="Tscrpt_reg_LuxR_C"/>
</dbReference>
<dbReference type="PANTHER" id="PTHR43214">
    <property type="entry name" value="TWO-COMPONENT RESPONSE REGULATOR"/>
    <property type="match status" value="1"/>
</dbReference>
<keyword evidence="3" id="KW-0238">DNA-binding</keyword>
<organism evidence="8 9">
    <name type="scientific">Streptomyces boetiae</name>
    <dbReference type="NCBI Taxonomy" id="3075541"/>
    <lineage>
        <taxon>Bacteria</taxon>
        <taxon>Bacillati</taxon>
        <taxon>Actinomycetota</taxon>
        <taxon>Actinomycetes</taxon>
        <taxon>Kitasatosporales</taxon>
        <taxon>Streptomycetaceae</taxon>
        <taxon>Streptomyces</taxon>
    </lineage>
</organism>
<reference evidence="9" key="1">
    <citation type="submission" date="2023-07" db="EMBL/GenBank/DDBJ databases">
        <title>30 novel species of actinomycetes from the DSMZ collection.</title>
        <authorList>
            <person name="Nouioui I."/>
        </authorList>
    </citation>
    <scope>NUCLEOTIDE SEQUENCE [LARGE SCALE GENOMIC DNA]</scope>
    <source>
        <strain evidence="9">DSM 44917</strain>
    </source>
</reference>
<dbReference type="InterPro" id="IPR016032">
    <property type="entry name" value="Sig_transdc_resp-reg_C-effctor"/>
</dbReference>
<feature type="domain" description="HTH luxR-type" evidence="6">
    <location>
        <begin position="150"/>
        <end position="215"/>
    </location>
</feature>
<dbReference type="SMART" id="SM00448">
    <property type="entry name" value="REC"/>
    <property type="match status" value="1"/>
</dbReference>
<proteinExistence type="predicted"/>
<keyword evidence="1 5" id="KW-0597">Phosphoprotein</keyword>
<dbReference type="CDD" id="cd17535">
    <property type="entry name" value="REC_NarL-like"/>
    <property type="match status" value="1"/>
</dbReference>
<gene>
    <name evidence="8" type="ORF">RM780_14065</name>
</gene>
<dbReference type="RefSeq" id="WP_311631033.1">
    <property type="nucleotide sequence ID" value="NZ_JAVREN010000018.1"/>
</dbReference>
<dbReference type="Proteomes" id="UP001183388">
    <property type="component" value="Unassembled WGS sequence"/>
</dbReference>